<dbReference type="EMBL" id="JASSZA010000005">
    <property type="protein sequence ID" value="KAK2112215.1"/>
    <property type="molecule type" value="Genomic_DNA"/>
</dbReference>
<proteinExistence type="predicted"/>
<evidence type="ECO:0000313" key="2">
    <source>
        <dbReference type="EMBL" id="KAK2112215.1"/>
    </source>
</evidence>
<feature type="compositionally biased region" description="Low complexity" evidence="1">
    <location>
        <begin position="80"/>
        <end position="93"/>
    </location>
</feature>
<evidence type="ECO:0000313" key="3">
    <source>
        <dbReference type="Proteomes" id="UP001266305"/>
    </source>
</evidence>
<comment type="caution">
    <text evidence="2">The sequence shown here is derived from an EMBL/GenBank/DDBJ whole genome shotgun (WGS) entry which is preliminary data.</text>
</comment>
<feature type="region of interest" description="Disordered" evidence="1">
    <location>
        <begin position="47"/>
        <end position="104"/>
    </location>
</feature>
<dbReference type="Proteomes" id="UP001266305">
    <property type="component" value="Unassembled WGS sequence"/>
</dbReference>
<gene>
    <name evidence="2" type="ORF">P7K49_011962</name>
</gene>
<feature type="compositionally biased region" description="Polar residues" evidence="1">
    <location>
        <begin position="57"/>
        <end position="68"/>
    </location>
</feature>
<organism evidence="2 3">
    <name type="scientific">Saguinus oedipus</name>
    <name type="common">Cotton-top tamarin</name>
    <name type="synonym">Oedipomidas oedipus</name>
    <dbReference type="NCBI Taxonomy" id="9490"/>
    <lineage>
        <taxon>Eukaryota</taxon>
        <taxon>Metazoa</taxon>
        <taxon>Chordata</taxon>
        <taxon>Craniata</taxon>
        <taxon>Vertebrata</taxon>
        <taxon>Euteleostomi</taxon>
        <taxon>Mammalia</taxon>
        <taxon>Eutheria</taxon>
        <taxon>Euarchontoglires</taxon>
        <taxon>Primates</taxon>
        <taxon>Haplorrhini</taxon>
        <taxon>Platyrrhini</taxon>
        <taxon>Cebidae</taxon>
        <taxon>Callitrichinae</taxon>
        <taxon>Saguinus</taxon>
    </lineage>
</organism>
<feature type="non-terminal residue" evidence="2">
    <location>
        <position position="104"/>
    </location>
</feature>
<sequence length="104" mass="11127">MSGPGLDLLTMAPAVSAPGLGEDCTHPQGLPRVSLASRKPFLDAEPESRDGLLLHSSFGNPNLESPSSRDVFDKMCRRTAQFPAHPSPSQQQPPAEPPEALQTR</sequence>
<protein>
    <submittedName>
        <fullName evidence="2">Uncharacterized protein</fullName>
    </submittedName>
</protein>
<name>A0ABQ9VSW0_SAGOE</name>
<reference evidence="2 3" key="1">
    <citation type="submission" date="2023-05" db="EMBL/GenBank/DDBJ databases">
        <title>B98-5 Cell Line De Novo Hybrid Assembly: An Optical Mapping Approach.</title>
        <authorList>
            <person name="Kananen K."/>
            <person name="Auerbach J.A."/>
            <person name="Kautto E."/>
            <person name="Blachly J.S."/>
        </authorList>
    </citation>
    <scope>NUCLEOTIDE SEQUENCE [LARGE SCALE GENOMIC DNA]</scope>
    <source>
        <strain evidence="2">B95-8</strain>
        <tissue evidence="2">Cell line</tissue>
    </source>
</reference>
<evidence type="ECO:0000256" key="1">
    <source>
        <dbReference type="SAM" id="MobiDB-lite"/>
    </source>
</evidence>
<accession>A0ABQ9VSW0</accession>
<keyword evidence="3" id="KW-1185">Reference proteome</keyword>